<evidence type="ECO:0000256" key="1">
    <source>
        <dbReference type="SAM" id="Phobius"/>
    </source>
</evidence>
<evidence type="ECO:0000313" key="2">
    <source>
        <dbReference type="EMBL" id="GGC22245.1"/>
    </source>
</evidence>
<evidence type="ECO:0000313" key="3">
    <source>
        <dbReference type="Proteomes" id="UP000597338"/>
    </source>
</evidence>
<evidence type="ECO:0008006" key="4">
    <source>
        <dbReference type="Google" id="ProtNLM"/>
    </source>
</evidence>
<keyword evidence="1" id="KW-0472">Membrane</keyword>
<feature type="transmembrane region" description="Helical" evidence="1">
    <location>
        <begin position="54"/>
        <end position="72"/>
    </location>
</feature>
<feature type="transmembrane region" description="Helical" evidence="1">
    <location>
        <begin position="23"/>
        <end position="42"/>
    </location>
</feature>
<keyword evidence="1" id="KW-1133">Transmembrane helix</keyword>
<proteinExistence type="predicted"/>
<dbReference type="EMBL" id="BMIK01000003">
    <property type="protein sequence ID" value="GGC22245.1"/>
    <property type="molecule type" value="Genomic_DNA"/>
</dbReference>
<reference evidence="3" key="1">
    <citation type="journal article" date="2019" name="Int. J. Syst. Evol. Microbiol.">
        <title>The Global Catalogue of Microorganisms (GCM) 10K type strain sequencing project: providing services to taxonomists for standard genome sequencing and annotation.</title>
        <authorList>
            <consortium name="The Broad Institute Genomics Platform"/>
            <consortium name="The Broad Institute Genome Sequencing Center for Infectious Disease"/>
            <person name="Wu L."/>
            <person name="Ma J."/>
        </authorList>
    </citation>
    <scope>NUCLEOTIDE SEQUENCE [LARGE SCALE GENOMIC DNA]</scope>
    <source>
        <strain evidence="3">CGMCC 1.15342</strain>
    </source>
</reference>
<keyword evidence="1" id="KW-0812">Transmembrane</keyword>
<feature type="transmembrane region" description="Helical" evidence="1">
    <location>
        <begin position="93"/>
        <end position="115"/>
    </location>
</feature>
<dbReference type="Proteomes" id="UP000597338">
    <property type="component" value="Unassembled WGS sequence"/>
</dbReference>
<sequence length="321" mass="36737">MRPRFTRTKRINRQLAIRYQDEPWRFVTALIAAVATGLAAYPRGAGEETQTTNFLALVAIYFFIAYVGLAWIKVFTIWLDRRFPWPGFPNSRLVFQLFCCWLVPVLLVYGLARSVLALPQLAPLVGANPDFRETAAVLVLSFGLSFNIAYMCAYFIALCRRLQRKAQQGLRLIKLSRQRSADHPVHPDRKATLDKKTDLLSDSPLDGKYQHVTPFKTELLDYRDISEFVLKAHMVFICREGKDKETAKQRSLKEVEIVTAGYFRKVGRNRAIPQHRLKRCVSHGAQLELTLFPDDETVTVSEDYATQIKGWVLSRVGIERG</sequence>
<gene>
    <name evidence="2" type="ORF">GCM10011386_12730</name>
</gene>
<comment type="caution">
    <text evidence="2">The sequence shown here is derived from an EMBL/GenBank/DDBJ whole genome shotgun (WGS) entry which is preliminary data.</text>
</comment>
<protein>
    <recommendedName>
        <fullName evidence="4">LytTr DNA-binding domain-containing protein</fullName>
    </recommendedName>
</protein>
<keyword evidence="3" id="KW-1185">Reference proteome</keyword>
<accession>A0ABQ1LG57</accession>
<feature type="transmembrane region" description="Helical" evidence="1">
    <location>
        <begin position="135"/>
        <end position="157"/>
    </location>
</feature>
<organism evidence="2 3">
    <name type="scientific">Parapedobacter defluvii</name>
    <dbReference type="NCBI Taxonomy" id="2045106"/>
    <lineage>
        <taxon>Bacteria</taxon>
        <taxon>Pseudomonadati</taxon>
        <taxon>Bacteroidota</taxon>
        <taxon>Sphingobacteriia</taxon>
        <taxon>Sphingobacteriales</taxon>
        <taxon>Sphingobacteriaceae</taxon>
        <taxon>Parapedobacter</taxon>
    </lineage>
</organism>
<dbReference type="RefSeq" id="WP_188748703.1">
    <property type="nucleotide sequence ID" value="NZ_BMIK01000003.1"/>
</dbReference>
<name>A0ABQ1LG57_9SPHI</name>